<dbReference type="AlphaFoldDB" id="A0A2I0ULZ5"/>
<evidence type="ECO:0000313" key="3">
    <source>
        <dbReference type="Proteomes" id="UP000233556"/>
    </source>
</evidence>
<dbReference type="Proteomes" id="UP000233556">
    <property type="component" value="Unassembled WGS sequence"/>
</dbReference>
<reference evidence="3" key="2">
    <citation type="submission" date="2017-12" db="EMBL/GenBank/DDBJ databases">
        <title>Genome sequence of the Bar-tailed Godwit (Limosa lapponica baueri).</title>
        <authorList>
            <person name="Lima N.C.B."/>
            <person name="Parody-Merino A.M."/>
            <person name="Battley P.F."/>
            <person name="Fidler A.E."/>
            <person name="Prosdocimi F."/>
        </authorList>
    </citation>
    <scope>NUCLEOTIDE SEQUENCE [LARGE SCALE GENOMIC DNA]</scope>
</reference>
<organism evidence="2 3">
    <name type="scientific">Limosa lapponica baueri</name>
    <dbReference type="NCBI Taxonomy" id="1758121"/>
    <lineage>
        <taxon>Eukaryota</taxon>
        <taxon>Metazoa</taxon>
        <taxon>Chordata</taxon>
        <taxon>Craniata</taxon>
        <taxon>Vertebrata</taxon>
        <taxon>Euteleostomi</taxon>
        <taxon>Archelosauria</taxon>
        <taxon>Archosauria</taxon>
        <taxon>Dinosauria</taxon>
        <taxon>Saurischia</taxon>
        <taxon>Theropoda</taxon>
        <taxon>Coelurosauria</taxon>
        <taxon>Aves</taxon>
        <taxon>Neognathae</taxon>
        <taxon>Neoaves</taxon>
        <taxon>Charadriiformes</taxon>
        <taxon>Scolopacidae</taxon>
        <taxon>Limosa</taxon>
    </lineage>
</organism>
<proteinExistence type="predicted"/>
<gene>
    <name evidence="2" type="ORF">llap_2649</name>
</gene>
<evidence type="ECO:0000256" key="1">
    <source>
        <dbReference type="SAM" id="MobiDB-lite"/>
    </source>
</evidence>
<keyword evidence="3" id="KW-1185">Reference proteome</keyword>
<feature type="compositionally biased region" description="Low complexity" evidence="1">
    <location>
        <begin position="50"/>
        <end position="67"/>
    </location>
</feature>
<reference evidence="3" key="1">
    <citation type="submission" date="2017-11" db="EMBL/GenBank/DDBJ databases">
        <authorList>
            <person name="Lima N.C."/>
            <person name="Parody-Merino A.M."/>
            <person name="Battley P.F."/>
            <person name="Fidler A.E."/>
            <person name="Prosdocimi F."/>
        </authorList>
    </citation>
    <scope>NUCLEOTIDE SEQUENCE [LARGE SCALE GENOMIC DNA]</scope>
</reference>
<evidence type="ECO:0000313" key="2">
    <source>
        <dbReference type="EMBL" id="PKU47043.1"/>
    </source>
</evidence>
<sequence>MTMSQQCALVARKTNGILGCIKKNVTSRSREVILPLYSTLVRPHLGSPVQEGQTTAGEGTAEGYKDD</sequence>
<accession>A0A2I0ULZ5</accession>
<protein>
    <submittedName>
        <fullName evidence="2">Uncharacterized protein</fullName>
    </submittedName>
</protein>
<dbReference type="EMBL" id="KZ505690">
    <property type="protein sequence ID" value="PKU47043.1"/>
    <property type="molecule type" value="Genomic_DNA"/>
</dbReference>
<feature type="region of interest" description="Disordered" evidence="1">
    <location>
        <begin position="44"/>
        <end position="67"/>
    </location>
</feature>
<name>A0A2I0ULZ5_LIMLA</name>